<evidence type="ECO:0000313" key="3">
    <source>
        <dbReference type="EMBL" id="GAA4011957.1"/>
    </source>
</evidence>
<dbReference type="InterPro" id="IPR053167">
    <property type="entry name" value="Spore_coat_component"/>
</dbReference>
<dbReference type="RefSeq" id="WP_344706013.1">
    <property type="nucleotide sequence ID" value="NZ_BAABBQ010000001.1"/>
</dbReference>
<dbReference type="InterPro" id="IPR007893">
    <property type="entry name" value="Spore_coat_U/FanG"/>
</dbReference>
<feature type="domain" description="Spore coat protein U/FanG" evidence="2">
    <location>
        <begin position="29"/>
        <end position="161"/>
    </location>
</feature>
<comment type="caution">
    <text evidence="3">The sequence shown here is derived from an EMBL/GenBank/DDBJ whole genome shotgun (WGS) entry which is preliminary data.</text>
</comment>
<dbReference type="SMART" id="SM00972">
    <property type="entry name" value="SCPU"/>
    <property type="match status" value="1"/>
</dbReference>
<sequence>MISQTSMVRGALLLLLALIVVMLPARAEACTLCSCTTSTSSLAFGAYSPVTASPTDASALVSIDCTGIVSLFGVVEVRASAGGSGSALDRTMARSGSTLRYNIYANSARSLILGDGSSGTTTLTSSLNGLLFFSTAVPVYGRIPAQQWVQSGTYSDTVVITVIY</sequence>
<proteinExistence type="predicted"/>
<evidence type="ECO:0000259" key="2">
    <source>
        <dbReference type="Pfam" id="PF05229"/>
    </source>
</evidence>
<dbReference type="PANTHER" id="PTHR37089">
    <property type="entry name" value="PROTEIN U-RELATED"/>
    <property type="match status" value="1"/>
</dbReference>
<dbReference type="Proteomes" id="UP001500235">
    <property type="component" value="Unassembled WGS sequence"/>
</dbReference>
<gene>
    <name evidence="3" type="ORF">GCM10022280_07110</name>
</gene>
<keyword evidence="4" id="KW-1185">Reference proteome</keyword>
<dbReference type="EMBL" id="BAABBQ010000001">
    <property type="protein sequence ID" value="GAA4011957.1"/>
    <property type="molecule type" value="Genomic_DNA"/>
</dbReference>
<protein>
    <recommendedName>
        <fullName evidence="2">Spore coat protein U/FanG domain-containing protein</fullName>
    </recommendedName>
</protein>
<organism evidence="3 4">
    <name type="scientific">Sphingomonas swuensis</name>
    <dbReference type="NCBI Taxonomy" id="977800"/>
    <lineage>
        <taxon>Bacteria</taxon>
        <taxon>Pseudomonadati</taxon>
        <taxon>Pseudomonadota</taxon>
        <taxon>Alphaproteobacteria</taxon>
        <taxon>Sphingomonadales</taxon>
        <taxon>Sphingomonadaceae</taxon>
        <taxon>Sphingomonas</taxon>
    </lineage>
</organism>
<feature type="chain" id="PRO_5046578037" description="Spore coat protein U/FanG domain-containing protein" evidence="1">
    <location>
        <begin position="28"/>
        <end position="164"/>
    </location>
</feature>
<dbReference type="PANTHER" id="PTHR37089:SF3">
    <property type="entry name" value="EXPORTED PROTEIN"/>
    <property type="match status" value="1"/>
</dbReference>
<keyword evidence="1" id="KW-0732">Signal</keyword>
<evidence type="ECO:0000256" key="1">
    <source>
        <dbReference type="SAM" id="SignalP"/>
    </source>
</evidence>
<reference evidence="4" key="1">
    <citation type="journal article" date="2019" name="Int. J. Syst. Evol. Microbiol.">
        <title>The Global Catalogue of Microorganisms (GCM) 10K type strain sequencing project: providing services to taxonomists for standard genome sequencing and annotation.</title>
        <authorList>
            <consortium name="The Broad Institute Genomics Platform"/>
            <consortium name="The Broad Institute Genome Sequencing Center for Infectious Disease"/>
            <person name="Wu L."/>
            <person name="Ma J."/>
        </authorList>
    </citation>
    <scope>NUCLEOTIDE SEQUENCE [LARGE SCALE GENOMIC DNA]</scope>
    <source>
        <strain evidence="4">JCM 17563</strain>
    </source>
</reference>
<name>A0ABP7SHT2_9SPHN</name>
<accession>A0ABP7SHT2</accession>
<feature type="signal peptide" evidence="1">
    <location>
        <begin position="1"/>
        <end position="27"/>
    </location>
</feature>
<dbReference type="Pfam" id="PF05229">
    <property type="entry name" value="SCPU"/>
    <property type="match status" value="1"/>
</dbReference>
<evidence type="ECO:0000313" key="4">
    <source>
        <dbReference type="Proteomes" id="UP001500235"/>
    </source>
</evidence>